<name>A0AAW9SP46_9RHOB</name>
<feature type="domain" description="Transglutaminase-like" evidence="2">
    <location>
        <begin position="21"/>
        <end position="90"/>
    </location>
</feature>
<evidence type="ECO:0000259" key="2">
    <source>
        <dbReference type="SMART" id="SM00460"/>
    </source>
</evidence>
<evidence type="ECO:0000256" key="1">
    <source>
        <dbReference type="SAM" id="MobiDB-lite"/>
    </source>
</evidence>
<evidence type="ECO:0000313" key="3">
    <source>
        <dbReference type="EMBL" id="MEN9062065.1"/>
    </source>
</evidence>
<gene>
    <name evidence="3" type="ORF">ABFB10_14750</name>
</gene>
<accession>A0AAW9SP46</accession>
<protein>
    <submittedName>
        <fullName evidence="3">Transglutaminase family protein</fullName>
    </submittedName>
</protein>
<dbReference type="PANTHER" id="PTHR33490:SF7">
    <property type="entry name" value="BLR2979 PROTEIN"/>
    <property type="match status" value="1"/>
</dbReference>
<dbReference type="EMBL" id="JBDNCH010000002">
    <property type="protein sequence ID" value="MEN9062065.1"/>
    <property type="molecule type" value="Genomic_DNA"/>
</dbReference>
<dbReference type="AlphaFoldDB" id="A0AAW9SP46"/>
<keyword evidence="4" id="KW-1185">Reference proteome</keyword>
<evidence type="ECO:0000313" key="4">
    <source>
        <dbReference type="Proteomes" id="UP001428774"/>
    </source>
</evidence>
<dbReference type="Gene3D" id="3.10.620.30">
    <property type="match status" value="1"/>
</dbReference>
<proteinExistence type="predicted"/>
<organism evidence="3 4">
    <name type="scientific">Ponticoccus litoralis</name>
    <dbReference type="NCBI Taxonomy" id="422297"/>
    <lineage>
        <taxon>Bacteria</taxon>
        <taxon>Pseudomonadati</taxon>
        <taxon>Pseudomonadota</taxon>
        <taxon>Alphaproteobacteria</taxon>
        <taxon>Rhodobacterales</taxon>
        <taxon>Roseobacteraceae</taxon>
        <taxon>Ponticoccus</taxon>
    </lineage>
</organism>
<reference evidence="3 4" key="1">
    <citation type="submission" date="2024-05" db="EMBL/GenBank/DDBJ databases">
        <title>Genome sequence of Ponticoccus litoralis KCCM 90028.</title>
        <authorList>
            <person name="Kim J.M."/>
            <person name="Lee J.K."/>
            <person name="Choi B.J."/>
            <person name="Bayburt H."/>
            <person name="Baek J.H."/>
            <person name="Jeon C.O."/>
        </authorList>
    </citation>
    <scope>NUCLEOTIDE SEQUENCE [LARGE SCALE GENOMIC DNA]</scope>
    <source>
        <strain evidence="3 4">KCCM 90028</strain>
    </source>
</reference>
<dbReference type="InterPro" id="IPR038765">
    <property type="entry name" value="Papain-like_cys_pep_sf"/>
</dbReference>
<dbReference type="SUPFAM" id="SSF54001">
    <property type="entry name" value="Cysteine proteinases"/>
    <property type="match status" value="1"/>
</dbReference>
<dbReference type="SMART" id="SM00460">
    <property type="entry name" value="TGc"/>
    <property type="match status" value="1"/>
</dbReference>
<dbReference type="PANTHER" id="PTHR33490">
    <property type="entry name" value="BLR5614 PROTEIN-RELATED"/>
    <property type="match status" value="1"/>
</dbReference>
<comment type="caution">
    <text evidence="3">The sequence shown here is derived from an EMBL/GenBank/DDBJ whole genome shotgun (WGS) entry which is preliminary data.</text>
</comment>
<dbReference type="InterPro" id="IPR002931">
    <property type="entry name" value="Transglutaminase-like"/>
</dbReference>
<sequence length="100" mass="10683">MHAEFDFDPTATDVRTDPAEAFRNRRGVCQDISHVTIAALRAVGIPAGYVSGFLRTVPPEGKPRLEGADAMHAGSAPGAEQSWAGYRSTPRTTCAWAPIT</sequence>
<dbReference type="Pfam" id="PF01841">
    <property type="entry name" value="Transglut_core"/>
    <property type="match status" value="1"/>
</dbReference>
<dbReference type="Proteomes" id="UP001428774">
    <property type="component" value="Unassembled WGS sequence"/>
</dbReference>
<feature type="region of interest" description="Disordered" evidence="1">
    <location>
        <begin position="64"/>
        <end position="87"/>
    </location>
</feature>